<dbReference type="PROSITE" id="PS50850">
    <property type="entry name" value="MFS"/>
    <property type="match status" value="1"/>
</dbReference>
<keyword evidence="6 8" id="KW-0472">Membrane</keyword>
<proteinExistence type="predicted"/>
<organism evidence="10 11">
    <name type="scientific">Actinopolymorpha cephalotaxi</name>
    <dbReference type="NCBI Taxonomy" id="504797"/>
    <lineage>
        <taxon>Bacteria</taxon>
        <taxon>Bacillati</taxon>
        <taxon>Actinomycetota</taxon>
        <taxon>Actinomycetes</taxon>
        <taxon>Propionibacteriales</taxon>
        <taxon>Actinopolymorphaceae</taxon>
        <taxon>Actinopolymorpha</taxon>
    </lineage>
</organism>
<feature type="transmembrane region" description="Helical" evidence="8">
    <location>
        <begin position="243"/>
        <end position="262"/>
    </location>
</feature>
<feature type="transmembrane region" description="Helical" evidence="8">
    <location>
        <begin position="93"/>
        <end position="112"/>
    </location>
</feature>
<feature type="transmembrane region" description="Helical" evidence="8">
    <location>
        <begin position="333"/>
        <end position="356"/>
    </location>
</feature>
<feature type="region of interest" description="Disordered" evidence="7">
    <location>
        <begin position="428"/>
        <end position="451"/>
    </location>
</feature>
<dbReference type="AlphaFoldDB" id="A0A1I2ZT05"/>
<dbReference type="PRINTS" id="PR01988">
    <property type="entry name" value="EXPORTERBACE"/>
</dbReference>
<dbReference type="OrthoDB" id="9775268at2"/>
<dbReference type="InterPro" id="IPR010290">
    <property type="entry name" value="TM_effector"/>
</dbReference>
<dbReference type="PANTHER" id="PTHR23513">
    <property type="entry name" value="INTEGRAL MEMBRANE EFFLUX PROTEIN-RELATED"/>
    <property type="match status" value="1"/>
</dbReference>
<comment type="subcellular location">
    <subcellularLocation>
        <location evidence="1">Cell membrane</location>
        <topology evidence="1">Multi-pass membrane protein</topology>
    </subcellularLocation>
</comment>
<feature type="transmembrane region" description="Helical" evidence="8">
    <location>
        <begin position="282"/>
        <end position="301"/>
    </location>
</feature>
<feature type="transmembrane region" description="Helical" evidence="8">
    <location>
        <begin position="391"/>
        <end position="413"/>
    </location>
</feature>
<dbReference type="InterPro" id="IPR022324">
    <property type="entry name" value="Bacilysin_exporter_BacE_put"/>
</dbReference>
<feature type="transmembrane region" description="Helical" evidence="8">
    <location>
        <begin position="62"/>
        <end position="81"/>
    </location>
</feature>
<evidence type="ECO:0000256" key="5">
    <source>
        <dbReference type="ARBA" id="ARBA00022989"/>
    </source>
</evidence>
<evidence type="ECO:0000313" key="10">
    <source>
        <dbReference type="EMBL" id="SFH40894.1"/>
    </source>
</evidence>
<accession>A0A1I2ZT05</accession>
<dbReference type="GO" id="GO:0005886">
    <property type="term" value="C:plasma membrane"/>
    <property type="evidence" value="ECO:0007669"/>
    <property type="project" value="UniProtKB-SubCell"/>
</dbReference>
<evidence type="ECO:0000256" key="7">
    <source>
        <dbReference type="SAM" id="MobiDB-lite"/>
    </source>
</evidence>
<reference evidence="10 11" key="1">
    <citation type="submission" date="2016-10" db="EMBL/GenBank/DDBJ databases">
        <authorList>
            <person name="de Groot N.N."/>
        </authorList>
    </citation>
    <scope>NUCLEOTIDE SEQUENCE [LARGE SCALE GENOMIC DNA]</scope>
    <source>
        <strain evidence="10 11">CPCC 202808</strain>
    </source>
</reference>
<feature type="domain" description="Major facilitator superfamily (MFS) profile" evidence="9">
    <location>
        <begin position="239"/>
        <end position="451"/>
    </location>
</feature>
<evidence type="ECO:0000259" key="9">
    <source>
        <dbReference type="PROSITE" id="PS50850"/>
    </source>
</evidence>
<dbReference type="EMBL" id="FOOI01000017">
    <property type="protein sequence ID" value="SFH40894.1"/>
    <property type="molecule type" value="Genomic_DNA"/>
</dbReference>
<evidence type="ECO:0000256" key="8">
    <source>
        <dbReference type="SAM" id="Phobius"/>
    </source>
</evidence>
<feature type="transmembrane region" description="Helical" evidence="8">
    <location>
        <begin position="173"/>
        <end position="197"/>
    </location>
</feature>
<dbReference type="GO" id="GO:0022857">
    <property type="term" value="F:transmembrane transporter activity"/>
    <property type="evidence" value="ECO:0007669"/>
    <property type="project" value="InterPro"/>
</dbReference>
<sequence length="451" mass="47467">MSPMSSPGSGRPFAPGTRLFSSLVRYPSFRLLWFSNLFFFGGAWTQTLILGWLVYDRTGSEFLLAVFTAARLAPMMFGPISGVVSDRYHRPRLLLVAAAWAFVAVAVVAALASSGHLPYWGIVVGGLCIGLAQSPSQPARATLVMDLVGRENLSNANALNSIVMNMTQIVGPAAGGVMISVLGVPTALWISALWFLLSWLLLWPLRNVGYASSAAATVVPRGPGESIRESLVAGLRAVVTNRLAAAALLVTLAANITLWPIYQSFMPVFARDLGLDATGLGWLLTCGGLGGLAGSLVIAGLGDFRFKGGLFVVGTAIWGVLWMAFALTRSVPLSFVLLGLAGVASSAFGVLQTTLLLMMTEPAVRGRVLGLQELTIGILPLATMLQGTAAVFFGVRATSFVGALSLVAFLLVLGTRVPDLLRYSGADRSGAPPPAQQLTTGSARVPVYDRE</sequence>
<evidence type="ECO:0000256" key="1">
    <source>
        <dbReference type="ARBA" id="ARBA00004651"/>
    </source>
</evidence>
<evidence type="ECO:0000256" key="4">
    <source>
        <dbReference type="ARBA" id="ARBA00022692"/>
    </source>
</evidence>
<dbReference type="InterPro" id="IPR020846">
    <property type="entry name" value="MFS_dom"/>
</dbReference>
<evidence type="ECO:0000256" key="6">
    <source>
        <dbReference type="ARBA" id="ARBA00023136"/>
    </source>
</evidence>
<evidence type="ECO:0000256" key="3">
    <source>
        <dbReference type="ARBA" id="ARBA00022475"/>
    </source>
</evidence>
<protein>
    <submittedName>
        <fullName evidence="10">Predicted arabinose efflux permease, MFS family</fullName>
    </submittedName>
</protein>
<evidence type="ECO:0000313" key="11">
    <source>
        <dbReference type="Proteomes" id="UP000199052"/>
    </source>
</evidence>
<dbReference type="PANTHER" id="PTHR23513:SF6">
    <property type="entry name" value="MAJOR FACILITATOR SUPERFAMILY ASSOCIATED DOMAIN-CONTAINING PROTEIN"/>
    <property type="match status" value="1"/>
</dbReference>
<dbReference type="InterPro" id="IPR036259">
    <property type="entry name" value="MFS_trans_sf"/>
</dbReference>
<keyword evidence="4 8" id="KW-0812">Transmembrane</keyword>
<dbReference type="Proteomes" id="UP000199052">
    <property type="component" value="Unassembled WGS sequence"/>
</dbReference>
<gene>
    <name evidence="10" type="ORF">SAMN05421678_11751</name>
</gene>
<dbReference type="Pfam" id="PF05977">
    <property type="entry name" value="MFS_3"/>
    <property type="match status" value="1"/>
</dbReference>
<dbReference type="Gene3D" id="1.20.1250.20">
    <property type="entry name" value="MFS general substrate transporter like domains"/>
    <property type="match status" value="2"/>
</dbReference>
<keyword evidence="5 8" id="KW-1133">Transmembrane helix</keyword>
<feature type="transmembrane region" description="Helical" evidence="8">
    <location>
        <begin position="308"/>
        <end position="327"/>
    </location>
</feature>
<evidence type="ECO:0000256" key="2">
    <source>
        <dbReference type="ARBA" id="ARBA00022448"/>
    </source>
</evidence>
<dbReference type="CDD" id="cd06173">
    <property type="entry name" value="MFS_MefA_like"/>
    <property type="match status" value="1"/>
</dbReference>
<feature type="transmembrane region" description="Helical" evidence="8">
    <location>
        <begin position="31"/>
        <end position="55"/>
    </location>
</feature>
<keyword evidence="3" id="KW-1003">Cell membrane</keyword>
<dbReference type="SUPFAM" id="SSF103473">
    <property type="entry name" value="MFS general substrate transporter"/>
    <property type="match status" value="1"/>
</dbReference>
<keyword evidence="2" id="KW-0813">Transport</keyword>
<dbReference type="STRING" id="504797.SAMN05421678_11751"/>
<name>A0A1I2ZT05_9ACTN</name>